<comment type="caution">
    <text evidence="1">The sequence shown here is derived from an EMBL/GenBank/DDBJ whole genome shotgun (WGS) entry which is preliminary data.</text>
</comment>
<dbReference type="AlphaFoldDB" id="A0A9N9YGS1"/>
<dbReference type="OrthoDB" id="1669814at2759"/>
<organism evidence="1 2">
    <name type="scientific">Clonostachys rhizophaga</name>
    <dbReference type="NCBI Taxonomy" id="160324"/>
    <lineage>
        <taxon>Eukaryota</taxon>
        <taxon>Fungi</taxon>
        <taxon>Dikarya</taxon>
        <taxon>Ascomycota</taxon>
        <taxon>Pezizomycotina</taxon>
        <taxon>Sordariomycetes</taxon>
        <taxon>Hypocreomycetidae</taxon>
        <taxon>Hypocreales</taxon>
        <taxon>Bionectriaceae</taxon>
        <taxon>Clonostachys</taxon>
    </lineage>
</organism>
<name>A0A9N9YGS1_9HYPO</name>
<evidence type="ECO:0000313" key="1">
    <source>
        <dbReference type="EMBL" id="CAH0016926.1"/>
    </source>
</evidence>
<dbReference type="EMBL" id="CABFNQ020000490">
    <property type="protein sequence ID" value="CAH0016926.1"/>
    <property type="molecule type" value="Genomic_DNA"/>
</dbReference>
<sequence length="133" mass="14958">MNGQTSGEDPQVLIPLPDLDHERPFPRRARPCHPTIVPSREFLRIHAALAMEGTKHGIRVNSLSSGFLKTALNYSANASSDWDLKMKYYGGMLRPALLRELRSACVISSLNSVYTYVSVLSLLSPLKYFLYFN</sequence>
<reference evidence="1" key="1">
    <citation type="submission" date="2021-10" db="EMBL/GenBank/DDBJ databases">
        <authorList>
            <person name="Piombo E."/>
        </authorList>
    </citation>
    <scope>NUCLEOTIDE SEQUENCE</scope>
</reference>
<keyword evidence="2" id="KW-1185">Reference proteome</keyword>
<protein>
    <submittedName>
        <fullName evidence="1">Uncharacterized protein</fullName>
    </submittedName>
</protein>
<gene>
    <name evidence="1" type="ORF">CRHIZ90672A_00013186</name>
</gene>
<evidence type="ECO:0000313" key="2">
    <source>
        <dbReference type="Proteomes" id="UP000696573"/>
    </source>
</evidence>
<accession>A0A9N9YGS1</accession>
<dbReference type="Proteomes" id="UP000696573">
    <property type="component" value="Unassembled WGS sequence"/>
</dbReference>
<proteinExistence type="predicted"/>